<dbReference type="InterPro" id="IPR006311">
    <property type="entry name" value="TAT_signal"/>
</dbReference>
<dbReference type="AlphaFoldDB" id="A0AAW9RH28"/>
<keyword evidence="8 9" id="KW-0411">Iron-sulfur</keyword>
<comment type="similarity">
    <text evidence="9">Belongs to the high-potential iron-sulfur protein (HiPIP) family.</text>
</comment>
<dbReference type="PROSITE" id="PS51318">
    <property type="entry name" value="TAT"/>
    <property type="match status" value="1"/>
</dbReference>
<evidence type="ECO:0000259" key="10">
    <source>
        <dbReference type="PROSITE" id="PS51373"/>
    </source>
</evidence>
<keyword evidence="5 9" id="KW-0479">Metal-binding</keyword>
<keyword evidence="12" id="KW-1185">Reference proteome</keyword>
<evidence type="ECO:0000256" key="7">
    <source>
        <dbReference type="ARBA" id="ARBA00023004"/>
    </source>
</evidence>
<dbReference type="Gene3D" id="4.10.490.10">
    <property type="entry name" value="High potential iron-sulphur protein"/>
    <property type="match status" value="1"/>
</dbReference>
<comment type="caution">
    <text evidence="11">The sequence shown here is derived from an EMBL/GenBank/DDBJ whole genome shotgun (WGS) entry which is preliminary data.</text>
</comment>
<evidence type="ECO:0000256" key="9">
    <source>
        <dbReference type="RuleBase" id="RU000620"/>
    </source>
</evidence>
<evidence type="ECO:0000256" key="6">
    <source>
        <dbReference type="ARBA" id="ARBA00022982"/>
    </source>
</evidence>
<evidence type="ECO:0000256" key="4">
    <source>
        <dbReference type="ARBA" id="ARBA00022485"/>
    </source>
</evidence>
<evidence type="ECO:0000313" key="12">
    <source>
        <dbReference type="Proteomes" id="UP001359886"/>
    </source>
</evidence>
<feature type="domain" description="High potential iron-sulfur proteins family profile" evidence="10">
    <location>
        <begin position="33"/>
        <end position="114"/>
    </location>
</feature>
<gene>
    <name evidence="11" type="ORF">V3330_11790</name>
</gene>
<dbReference type="InterPro" id="IPR036369">
    <property type="entry name" value="HIPIP_sf"/>
</dbReference>
<keyword evidence="4 9" id="KW-0004">4Fe-4S</keyword>
<evidence type="ECO:0000256" key="5">
    <source>
        <dbReference type="ARBA" id="ARBA00022723"/>
    </source>
</evidence>
<accession>A0AAW9RH28</accession>
<dbReference type="GO" id="GO:0046872">
    <property type="term" value="F:metal ion binding"/>
    <property type="evidence" value="ECO:0007669"/>
    <property type="project" value="UniProtKB-KW"/>
</dbReference>
<evidence type="ECO:0000313" key="11">
    <source>
        <dbReference type="EMBL" id="MEJ8568309.1"/>
    </source>
</evidence>
<dbReference type="InterPro" id="IPR000170">
    <property type="entry name" value="High_potential_FeS_prot"/>
</dbReference>
<dbReference type="PROSITE" id="PS51373">
    <property type="entry name" value="HIPIP"/>
    <property type="match status" value="1"/>
</dbReference>
<dbReference type="RefSeq" id="WP_354695628.1">
    <property type="nucleotide sequence ID" value="NZ_JAZHOG010000007.1"/>
</dbReference>
<dbReference type="Pfam" id="PF01355">
    <property type="entry name" value="HIPIP"/>
    <property type="match status" value="1"/>
</dbReference>
<evidence type="ECO:0000256" key="8">
    <source>
        <dbReference type="ARBA" id="ARBA00023014"/>
    </source>
</evidence>
<dbReference type="GO" id="GO:0051539">
    <property type="term" value="F:4 iron, 4 sulfur cluster binding"/>
    <property type="evidence" value="ECO:0007669"/>
    <property type="project" value="UniProtKB-KW"/>
</dbReference>
<sequence>MNKAQKLPRRQFLKFGMQAGGGVLALSAIPIQLVAQEKVDPSEPLAQAMGYVEDASQVDTTKFPKRAGDAGANQFCHNCALYAGEADAETAPCSIFQNRPVVGAGWCNAWVAKS</sequence>
<protein>
    <recommendedName>
        <fullName evidence="9">High-potential iron-sulfur protein</fullName>
        <shortName evidence="9">HiPIP</shortName>
    </recommendedName>
</protein>
<proteinExistence type="inferred from homology"/>
<evidence type="ECO:0000256" key="3">
    <source>
        <dbReference type="ARBA" id="ARBA00022448"/>
    </source>
</evidence>
<comment type="subunit">
    <text evidence="2 9">Homodimer.</text>
</comment>
<keyword evidence="6 9" id="KW-0249">Electron transport</keyword>
<dbReference type="SUPFAM" id="SSF57652">
    <property type="entry name" value="HIPIP (high potential iron protein)"/>
    <property type="match status" value="1"/>
</dbReference>
<evidence type="ECO:0000256" key="2">
    <source>
        <dbReference type="ARBA" id="ARBA00011738"/>
    </source>
</evidence>
<reference evidence="11 12" key="1">
    <citation type="submission" date="2024-02" db="EMBL/GenBank/DDBJ databases">
        <title>A novel Wenzhouxiangellaceae bacterium, isolated from coastal sediments.</title>
        <authorList>
            <person name="Du Z.-J."/>
            <person name="Ye Y.-Q."/>
            <person name="Zhang X.-Y."/>
        </authorList>
    </citation>
    <scope>NUCLEOTIDE SEQUENCE [LARGE SCALE GENOMIC DNA]</scope>
    <source>
        <strain evidence="11 12">CH-27</strain>
    </source>
</reference>
<comment type="function">
    <text evidence="1 9">Specific class of high-redox-potential 4Fe-4S ferredoxins. Functions in anaerobic electron transport in most purple and in some other photosynthetic bacteria and in at least one genus (Paracoccus) of halophilic, denitrifying bacteria.</text>
</comment>
<keyword evidence="7 9" id="KW-0408">Iron</keyword>
<dbReference type="GO" id="GO:0019646">
    <property type="term" value="P:aerobic electron transport chain"/>
    <property type="evidence" value="ECO:0007669"/>
    <property type="project" value="InterPro"/>
</dbReference>
<dbReference type="EMBL" id="JAZHOG010000007">
    <property type="protein sequence ID" value="MEJ8568309.1"/>
    <property type="molecule type" value="Genomic_DNA"/>
</dbReference>
<organism evidence="11 12">
    <name type="scientific">Elongatibacter sediminis</name>
    <dbReference type="NCBI Taxonomy" id="3119006"/>
    <lineage>
        <taxon>Bacteria</taxon>
        <taxon>Pseudomonadati</taxon>
        <taxon>Pseudomonadota</taxon>
        <taxon>Gammaproteobacteria</taxon>
        <taxon>Chromatiales</taxon>
        <taxon>Wenzhouxiangellaceae</taxon>
        <taxon>Elongatibacter</taxon>
    </lineage>
</organism>
<dbReference type="Proteomes" id="UP001359886">
    <property type="component" value="Unassembled WGS sequence"/>
</dbReference>
<dbReference type="GO" id="GO:0009055">
    <property type="term" value="F:electron transfer activity"/>
    <property type="evidence" value="ECO:0007669"/>
    <property type="project" value="InterPro"/>
</dbReference>
<evidence type="ECO:0000256" key="1">
    <source>
        <dbReference type="ARBA" id="ARBA00002137"/>
    </source>
</evidence>
<name>A0AAW9RH28_9GAMM</name>
<keyword evidence="3 9" id="KW-0813">Transport</keyword>